<dbReference type="Proteomes" id="UP001232445">
    <property type="component" value="Unassembled WGS sequence"/>
</dbReference>
<dbReference type="EMBL" id="JAUSUQ010000009">
    <property type="protein sequence ID" value="MDQ0339763.1"/>
    <property type="molecule type" value="Genomic_DNA"/>
</dbReference>
<reference evidence="1 2" key="1">
    <citation type="submission" date="2023-07" db="EMBL/GenBank/DDBJ databases">
        <title>Genomic Encyclopedia of Type Strains, Phase IV (KMG-IV): sequencing the most valuable type-strain genomes for metagenomic binning, comparative biology and taxonomic classification.</title>
        <authorList>
            <person name="Goeker M."/>
        </authorList>
    </citation>
    <scope>NUCLEOTIDE SEQUENCE [LARGE SCALE GENOMIC DNA]</scope>
    <source>
        <strain evidence="1 2">DSM 17740</strain>
    </source>
</reference>
<proteinExistence type="predicted"/>
<name>A0ABU0CTL4_9BACI</name>
<sequence>MTDLEQEREQLRVEIEQWLAEQTYEWDNVLEENAFNKNLLVSQAELNHWLTQWLNTLPAEQKKTVIDIIDHLVIYISNFFHKHSNCEEIERSIVMEARLFESGLSSFEEIPSVDFYRLQYIEQKFRSRYPLYALVEGGLAGSGHPLLLAIDFPALLSINLKMLHYVASTYGYSLKHPYEQMLVLKVLHAATLPRHHKRAAWDWLIEHHVHRGQARELTLFDNGQTLIKEEWLETLVKQWVKAVVLYGLKKTSKKNWSLVGMVFGANMNYQWTKRVGQFASLFYRYRFLEERKEDV</sequence>
<comment type="caution">
    <text evidence="1">The sequence shown here is derived from an EMBL/GenBank/DDBJ whole genome shotgun (WGS) entry which is preliminary data.</text>
</comment>
<dbReference type="PANTHER" id="PTHR41260:SF1">
    <property type="entry name" value="PROTEIN ECSC"/>
    <property type="match status" value="1"/>
</dbReference>
<keyword evidence="2" id="KW-1185">Reference proteome</keyword>
<dbReference type="RefSeq" id="WP_307340225.1">
    <property type="nucleotide sequence ID" value="NZ_JAUSUQ010000009.1"/>
</dbReference>
<accession>A0ABU0CTL4</accession>
<protein>
    <recommendedName>
        <fullName evidence="3">EcsC family protein</fullName>
    </recommendedName>
</protein>
<evidence type="ECO:0000313" key="1">
    <source>
        <dbReference type="EMBL" id="MDQ0339763.1"/>
    </source>
</evidence>
<dbReference type="Pfam" id="PF12787">
    <property type="entry name" value="EcsC"/>
    <property type="match status" value="1"/>
</dbReference>
<dbReference type="InterPro" id="IPR024787">
    <property type="entry name" value="EcsC"/>
</dbReference>
<gene>
    <name evidence="1" type="ORF">J2S00_002556</name>
</gene>
<evidence type="ECO:0000313" key="2">
    <source>
        <dbReference type="Proteomes" id="UP001232445"/>
    </source>
</evidence>
<dbReference type="PANTHER" id="PTHR41260">
    <property type="entry name" value="PROTEIN ECSC"/>
    <property type="match status" value="1"/>
</dbReference>
<organism evidence="1 2">
    <name type="scientific">Caldalkalibacillus uzonensis</name>
    <dbReference type="NCBI Taxonomy" id="353224"/>
    <lineage>
        <taxon>Bacteria</taxon>
        <taxon>Bacillati</taxon>
        <taxon>Bacillota</taxon>
        <taxon>Bacilli</taxon>
        <taxon>Bacillales</taxon>
        <taxon>Bacillaceae</taxon>
        <taxon>Caldalkalibacillus</taxon>
    </lineage>
</organism>
<evidence type="ECO:0008006" key="3">
    <source>
        <dbReference type="Google" id="ProtNLM"/>
    </source>
</evidence>